<dbReference type="PANTHER" id="PTHR30221:SF3">
    <property type="entry name" value="SMALL-CONDUCTANCE MECHANOSENSITIVE CHANNEL"/>
    <property type="match status" value="1"/>
</dbReference>
<evidence type="ECO:0000256" key="2">
    <source>
        <dbReference type="ARBA" id="ARBA00008017"/>
    </source>
</evidence>
<evidence type="ECO:0000259" key="8">
    <source>
        <dbReference type="Pfam" id="PF00924"/>
    </source>
</evidence>
<keyword evidence="6 7" id="KW-0472">Membrane</keyword>
<dbReference type="InterPro" id="IPR045275">
    <property type="entry name" value="MscS_archaea/bacteria_type"/>
</dbReference>
<dbReference type="Pfam" id="PF00924">
    <property type="entry name" value="MS_channel_2nd"/>
    <property type="match status" value="1"/>
</dbReference>
<feature type="domain" description="Mechanosensitive ion channel MscS" evidence="8">
    <location>
        <begin position="126"/>
        <end position="192"/>
    </location>
</feature>
<feature type="transmembrane region" description="Helical" evidence="7">
    <location>
        <begin position="39"/>
        <end position="64"/>
    </location>
</feature>
<organism evidence="9 10">
    <name type="scientific">Cystobacter fuscus</name>
    <dbReference type="NCBI Taxonomy" id="43"/>
    <lineage>
        <taxon>Bacteria</taxon>
        <taxon>Pseudomonadati</taxon>
        <taxon>Myxococcota</taxon>
        <taxon>Myxococcia</taxon>
        <taxon>Myxococcales</taxon>
        <taxon>Cystobacterineae</taxon>
        <taxon>Archangiaceae</taxon>
        <taxon>Cystobacter</taxon>
    </lineage>
</organism>
<dbReference type="SUPFAM" id="SSF82861">
    <property type="entry name" value="Mechanosensitive channel protein MscS (YggB), transmembrane region"/>
    <property type="match status" value="1"/>
</dbReference>
<dbReference type="SUPFAM" id="SSF50182">
    <property type="entry name" value="Sm-like ribonucleoproteins"/>
    <property type="match status" value="1"/>
</dbReference>
<dbReference type="EMBL" id="CP022098">
    <property type="protein sequence ID" value="ATB43102.1"/>
    <property type="molecule type" value="Genomic_DNA"/>
</dbReference>
<evidence type="ECO:0000256" key="6">
    <source>
        <dbReference type="ARBA" id="ARBA00023136"/>
    </source>
</evidence>
<dbReference type="KEGG" id="cfus:CYFUS_008581"/>
<feature type="transmembrane region" description="Helical" evidence="7">
    <location>
        <begin position="109"/>
        <end position="139"/>
    </location>
</feature>
<reference evidence="9 10" key="1">
    <citation type="submission" date="2017-06" db="EMBL/GenBank/DDBJ databases">
        <title>Sequencing and comparative analysis of myxobacterial genomes.</title>
        <authorList>
            <person name="Rupp O."/>
            <person name="Goesmann A."/>
            <person name="Sogaard-Andersen L."/>
        </authorList>
    </citation>
    <scope>NUCLEOTIDE SEQUENCE [LARGE SCALE GENOMIC DNA]</scope>
    <source>
        <strain evidence="9 10">DSM 52655</strain>
    </source>
</reference>
<dbReference type="Gene3D" id="3.30.70.100">
    <property type="match status" value="1"/>
</dbReference>
<dbReference type="PANTHER" id="PTHR30221">
    <property type="entry name" value="SMALL-CONDUCTANCE MECHANOSENSITIVE CHANNEL"/>
    <property type="match status" value="1"/>
</dbReference>
<name>A0A250JHZ7_9BACT</name>
<comment type="subcellular location">
    <subcellularLocation>
        <location evidence="1">Cell membrane</location>
        <topology evidence="1">Multi-pass membrane protein</topology>
    </subcellularLocation>
</comment>
<sequence length="293" mass="30686">MCAEPPAKDGGLLLKGIPVPMESLIEQLKTLALTQALPFFMKLGVAIVLWFVGRSLIAGFQRVLNLALNKRKLDATLIRYTESLFSGAFTILLLLALLGMMGIETTSFAALLAAAGIAIGSAWAGLLGNFAAGVFLLVLRPFRVGDAISSAGVSGTVQEVGLFVTVLETPDNLRIIVGNSRLLSDNIVNYSHHANRQVSIKVPLRHGADVAAIKRALVERVAAVPGVLAQPALSIGFAEFTVKGPVLMVQAWCQNASFGPVSGGMSEAIAEALILSGYAAPQDNAASRIAKVG</sequence>
<proteinExistence type="inferred from homology"/>
<evidence type="ECO:0000256" key="1">
    <source>
        <dbReference type="ARBA" id="ARBA00004651"/>
    </source>
</evidence>
<evidence type="ECO:0000313" key="10">
    <source>
        <dbReference type="Proteomes" id="UP000217257"/>
    </source>
</evidence>
<dbReference type="InterPro" id="IPR023408">
    <property type="entry name" value="MscS_beta-dom_sf"/>
</dbReference>
<dbReference type="GO" id="GO:0005886">
    <property type="term" value="C:plasma membrane"/>
    <property type="evidence" value="ECO:0007669"/>
    <property type="project" value="UniProtKB-SubCell"/>
</dbReference>
<dbReference type="InterPro" id="IPR006685">
    <property type="entry name" value="MscS_channel_2nd"/>
</dbReference>
<keyword evidence="4 7" id="KW-0812">Transmembrane</keyword>
<accession>A0A250JHZ7</accession>
<dbReference type="InterPro" id="IPR011014">
    <property type="entry name" value="MscS_channel_TM-2"/>
</dbReference>
<dbReference type="AlphaFoldDB" id="A0A250JHZ7"/>
<protein>
    <submittedName>
        <fullName evidence="9">Transmembrane protein</fullName>
    </submittedName>
</protein>
<dbReference type="SUPFAM" id="SSF82689">
    <property type="entry name" value="Mechanosensitive channel protein MscS (YggB), C-terminal domain"/>
    <property type="match status" value="1"/>
</dbReference>
<keyword evidence="5 7" id="KW-1133">Transmembrane helix</keyword>
<dbReference type="GO" id="GO:0008381">
    <property type="term" value="F:mechanosensitive monoatomic ion channel activity"/>
    <property type="evidence" value="ECO:0007669"/>
    <property type="project" value="InterPro"/>
</dbReference>
<comment type="similarity">
    <text evidence="2">Belongs to the MscS (TC 1.A.23) family.</text>
</comment>
<evidence type="ECO:0000313" key="9">
    <source>
        <dbReference type="EMBL" id="ATB43102.1"/>
    </source>
</evidence>
<feature type="transmembrane region" description="Helical" evidence="7">
    <location>
        <begin position="84"/>
        <end position="103"/>
    </location>
</feature>
<evidence type="ECO:0000256" key="3">
    <source>
        <dbReference type="ARBA" id="ARBA00022475"/>
    </source>
</evidence>
<keyword evidence="3" id="KW-1003">Cell membrane</keyword>
<dbReference type="Proteomes" id="UP000217257">
    <property type="component" value="Chromosome"/>
</dbReference>
<evidence type="ECO:0000256" key="4">
    <source>
        <dbReference type="ARBA" id="ARBA00022692"/>
    </source>
</evidence>
<dbReference type="Gene3D" id="1.10.287.1260">
    <property type="match status" value="1"/>
</dbReference>
<dbReference type="InterPro" id="IPR011066">
    <property type="entry name" value="MscS_channel_C_sf"/>
</dbReference>
<evidence type="ECO:0000256" key="7">
    <source>
        <dbReference type="SAM" id="Phobius"/>
    </source>
</evidence>
<evidence type="ECO:0000256" key="5">
    <source>
        <dbReference type="ARBA" id="ARBA00022989"/>
    </source>
</evidence>
<dbReference type="InterPro" id="IPR010920">
    <property type="entry name" value="LSM_dom_sf"/>
</dbReference>
<dbReference type="Gene3D" id="2.30.30.60">
    <property type="match status" value="1"/>
</dbReference>
<gene>
    <name evidence="9" type="ORF">CYFUS_008581</name>
</gene>